<dbReference type="GO" id="GO:0005829">
    <property type="term" value="C:cytosol"/>
    <property type="evidence" value="ECO:0007669"/>
    <property type="project" value="TreeGrafter"/>
</dbReference>
<feature type="domain" description="Acetophenone carboxylase-like C-terminal" evidence="4">
    <location>
        <begin position="551"/>
        <end position="694"/>
    </location>
</feature>
<evidence type="ECO:0000313" key="5">
    <source>
        <dbReference type="EMBL" id="MBR0680498.1"/>
    </source>
</evidence>
<comment type="caution">
    <text evidence="5">The sequence shown here is derived from an EMBL/GenBank/DDBJ whole genome shotgun (WGS) entry which is preliminary data.</text>
</comment>
<organism evidence="5 6">
    <name type="scientific">Neoroseomonas eburnea</name>
    <dbReference type="NCBI Taxonomy" id="1346889"/>
    <lineage>
        <taxon>Bacteria</taxon>
        <taxon>Pseudomonadati</taxon>
        <taxon>Pseudomonadota</taxon>
        <taxon>Alphaproteobacteria</taxon>
        <taxon>Acetobacterales</taxon>
        <taxon>Acetobacteraceae</taxon>
        <taxon>Neoroseomonas</taxon>
    </lineage>
</organism>
<dbReference type="InterPro" id="IPR049517">
    <property type="entry name" value="ACX-like_C"/>
</dbReference>
<dbReference type="EMBL" id="JAAEDL010000006">
    <property type="protein sequence ID" value="MBR0680498.1"/>
    <property type="molecule type" value="Genomic_DNA"/>
</dbReference>
<dbReference type="InterPro" id="IPR002821">
    <property type="entry name" value="Hydantoinase_A"/>
</dbReference>
<evidence type="ECO:0000259" key="3">
    <source>
        <dbReference type="Pfam" id="PF05378"/>
    </source>
</evidence>
<evidence type="ECO:0000256" key="1">
    <source>
        <dbReference type="SAM" id="MobiDB-lite"/>
    </source>
</evidence>
<feature type="region of interest" description="Disordered" evidence="1">
    <location>
        <begin position="1"/>
        <end position="20"/>
    </location>
</feature>
<dbReference type="GO" id="GO:0006749">
    <property type="term" value="P:glutathione metabolic process"/>
    <property type="evidence" value="ECO:0007669"/>
    <property type="project" value="TreeGrafter"/>
</dbReference>
<feature type="compositionally biased region" description="Low complexity" evidence="1">
    <location>
        <begin position="1"/>
        <end position="12"/>
    </location>
</feature>
<evidence type="ECO:0000259" key="2">
    <source>
        <dbReference type="Pfam" id="PF01968"/>
    </source>
</evidence>
<dbReference type="Proteomes" id="UP001138709">
    <property type="component" value="Unassembled WGS sequence"/>
</dbReference>
<dbReference type="Pfam" id="PF01968">
    <property type="entry name" value="Hydantoinase_A"/>
    <property type="match status" value="1"/>
</dbReference>
<dbReference type="Pfam" id="PF05378">
    <property type="entry name" value="Hydant_A_N"/>
    <property type="match status" value="1"/>
</dbReference>
<name>A0A9X9X9W2_9PROT</name>
<dbReference type="InterPro" id="IPR045079">
    <property type="entry name" value="Oxoprolinase-like"/>
</dbReference>
<feature type="domain" description="Hydantoinase/oxoprolinase N-terminal" evidence="3">
    <location>
        <begin position="26"/>
        <end position="206"/>
    </location>
</feature>
<feature type="domain" description="Hydantoinase A/oxoprolinase" evidence="2">
    <location>
        <begin position="228"/>
        <end position="514"/>
    </location>
</feature>
<dbReference type="SUPFAM" id="SSF53067">
    <property type="entry name" value="Actin-like ATPase domain"/>
    <property type="match status" value="1"/>
</dbReference>
<dbReference type="PANTHER" id="PTHR11365">
    <property type="entry name" value="5-OXOPROLINASE RELATED"/>
    <property type="match status" value="1"/>
</dbReference>
<dbReference type="PANTHER" id="PTHR11365:SF23">
    <property type="entry name" value="HYPOTHETICAL 5-OXOPROLINASE (EUROFUNG)-RELATED"/>
    <property type="match status" value="1"/>
</dbReference>
<dbReference type="InterPro" id="IPR043129">
    <property type="entry name" value="ATPase_NBD"/>
</dbReference>
<dbReference type="AlphaFoldDB" id="A0A9X9X9W2"/>
<proteinExistence type="predicted"/>
<reference evidence="5" key="2">
    <citation type="journal article" date="2021" name="Syst. Appl. Microbiol.">
        <title>Roseomonas hellenica sp. nov., isolated from roots of wild-growing Alkanna tinctoria.</title>
        <authorList>
            <person name="Rat A."/>
            <person name="Naranjo H.D."/>
            <person name="Lebbe L."/>
            <person name="Cnockaert M."/>
            <person name="Krigas N."/>
            <person name="Grigoriadou K."/>
            <person name="Maloupa E."/>
            <person name="Willems A."/>
        </authorList>
    </citation>
    <scope>NUCLEOTIDE SEQUENCE</scope>
    <source>
        <strain evidence="5">LMG 31228</strain>
    </source>
</reference>
<dbReference type="Pfam" id="PF19278">
    <property type="entry name" value="Hydant_A_C"/>
    <property type="match status" value="1"/>
</dbReference>
<gene>
    <name evidence="5" type="ORF">GXW74_08365</name>
</gene>
<evidence type="ECO:0000259" key="4">
    <source>
        <dbReference type="Pfam" id="PF19278"/>
    </source>
</evidence>
<dbReference type="InterPro" id="IPR008040">
    <property type="entry name" value="Hydant_A_N"/>
</dbReference>
<protein>
    <submittedName>
        <fullName evidence="5">Hydantoinase/oxoprolinase family protein</fullName>
    </submittedName>
</protein>
<evidence type="ECO:0000313" key="6">
    <source>
        <dbReference type="Proteomes" id="UP001138709"/>
    </source>
</evidence>
<keyword evidence="6" id="KW-1185">Reference proteome</keyword>
<sequence>MGTARQARPGRACARRGGGPAVSSFRIGVDVGGTFTDVVCVAADGTTTLAKSSSTPADQSEGVVNGLGVLAERLGLTLPDLLARTERIVHGTTVATNALLERKGARVAMLTTEGHRDVIEMREGLKPERYDLRLPAAPALVPRRLRLPVRERIRPDGRVEVALDRTSLDAAIATLKAEQVEAVAICFLHSWRDDAHERAAAEAVRAALPGVFVTTSAEVLPQIKEFERFSTACVNAYVGPVVSRYLARLRGRLADAGFGGPVFVILSHGGVAPVEEAARLAAGTALSGPAGGVAAGVALAQRGLGDDLITFDVGGTSTDIALVQGGEAALGRGRTVAGERIALESLDIVTLGAGGGSIGHVGAGGTLQVGPRSAGAVPGPVAYGQGGTEPAVTDANLVLGYLDPDNFLGGARKLDRDGARAAFERLGASLGLDALAAAEGVHRLANVRMADGIRVATVRRGVDPRDFTLLSFGGAAGLHASAVARELGMRRVAVPVFAAGLSAWGMLHTDLRYEMARSELGTGGVPDDATLRGIWAGLEQEGRARVATWFGGEVETKRAADMRYGEQVFEIAVPLEEVDWQASGLARRVTEAFHGRHESLFTYALRGEEVVLVNARLAVIGRLPPMPARDAASGGAAAGPFAHRRARLAGAEAELPVYDFAALAPGQQVAGPAIIESDTTTVLLLPGDVARMDGRGWLVVVLPEET</sequence>
<accession>A0A9X9X9W2</accession>
<reference evidence="5" key="1">
    <citation type="submission" date="2020-01" db="EMBL/GenBank/DDBJ databases">
        <authorList>
            <person name="Rat A."/>
        </authorList>
    </citation>
    <scope>NUCLEOTIDE SEQUENCE</scope>
    <source>
        <strain evidence="5">LMG 31228</strain>
    </source>
</reference>
<dbReference type="GO" id="GO:0017168">
    <property type="term" value="F:5-oxoprolinase (ATP-hydrolyzing) activity"/>
    <property type="evidence" value="ECO:0007669"/>
    <property type="project" value="TreeGrafter"/>
</dbReference>